<dbReference type="PANTHER" id="PTHR18929:SF132">
    <property type="entry name" value="PROTEIN DISULFIDE-ISOMERASE A3"/>
    <property type="match status" value="1"/>
</dbReference>
<evidence type="ECO:0000256" key="5">
    <source>
        <dbReference type="ARBA" id="ARBA00022824"/>
    </source>
</evidence>
<evidence type="ECO:0000256" key="1">
    <source>
        <dbReference type="ARBA" id="ARBA00001182"/>
    </source>
</evidence>
<evidence type="ECO:0000256" key="3">
    <source>
        <dbReference type="ARBA" id="ARBA00006347"/>
    </source>
</evidence>
<accession>A0ABN9S191</accession>
<comment type="similarity">
    <text evidence="3">Belongs to the protein disulfide isomerase family.</text>
</comment>
<dbReference type="EMBL" id="CAUYUJ010014693">
    <property type="protein sequence ID" value="CAK0844806.1"/>
    <property type="molecule type" value="Genomic_DNA"/>
</dbReference>
<evidence type="ECO:0000256" key="4">
    <source>
        <dbReference type="ARBA" id="ARBA00012723"/>
    </source>
</evidence>
<name>A0ABN9S191_9DINO</name>
<dbReference type="InterPro" id="IPR013766">
    <property type="entry name" value="Thioredoxin_domain"/>
</dbReference>
<organism evidence="9 11">
    <name type="scientific">Prorocentrum cordatum</name>
    <dbReference type="NCBI Taxonomy" id="2364126"/>
    <lineage>
        <taxon>Eukaryota</taxon>
        <taxon>Sar</taxon>
        <taxon>Alveolata</taxon>
        <taxon>Dinophyceae</taxon>
        <taxon>Prorocentrales</taxon>
        <taxon>Prorocentraceae</taxon>
        <taxon>Prorocentrum</taxon>
    </lineage>
</organism>
<dbReference type="SUPFAM" id="SSF52833">
    <property type="entry name" value="Thioredoxin-like"/>
    <property type="match status" value="1"/>
</dbReference>
<dbReference type="PROSITE" id="PS51352">
    <property type="entry name" value="THIOREDOXIN_2"/>
    <property type="match status" value="1"/>
</dbReference>
<keyword evidence="11" id="KW-1185">Reference proteome</keyword>
<keyword evidence="5" id="KW-0256">Endoplasmic reticulum</keyword>
<evidence type="ECO:0000256" key="7">
    <source>
        <dbReference type="ARBA" id="ARBA00023284"/>
    </source>
</evidence>
<evidence type="ECO:0000256" key="6">
    <source>
        <dbReference type="ARBA" id="ARBA00023235"/>
    </source>
</evidence>
<comment type="caution">
    <text evidence="9">The sequence shown here is derived from an EMBL/GenBank/DDBJ whole genome shotgun (WGS) entry which is preliminary data.</text>
</comment>
<proteinExistence type="inferred from homology"/>
<comment type="catalytic activity">
    <reaction evidence="1">
        <text>Catalyzes the rearrangement of -S-S- bonds in proteins.</text>
        <dbReference type="EC" id="5.3.4.1"/>
    </reaction>
</comment>
<evidence type="ECO:0000313" key="9">
    <source>
        <dbReference type="EMBL" id="CAK0824025.1"/>
    </source>
</evidence>
<evidence type="ECO:0000313" key="11">
    <source>
        <dbReference type="Proteomes" id="UP001189429"/>
    </source>
</evidence>
<sequence>MDAVAVLHREADVENVTFVSEREGEQSIRYDGDFTASSLEQWVRNRLTKSEPIPRSPDMYGGSLIAVGHTLEEIVMQPSTPMADKKDVYLMVYASWCGFSRKFMPIWEEFAIRASRVPHLSVVKMDGSLNGSPLQDQGFKWESYPKVLFLRAGDTTPVAFDGERSVKHLAAFANEHGSKAFDLEDEVNQTRLDRALRMDDDEGEL</sequence>
<evidence type="ECO:0000256" key="2">
    <source>
        <dbReference type="ARBA" id="ARBA00004319"/>
    </source>
</evidence>
<feature type="domain" description="Thioredoxin" evidence="8">
    <location>
        <begin position="45"/>
        <end position="178"/>
    </location>
</feature>
<dbReference type="PANTHER" id="PTHR18929">
    <property type="entry name" value="PROTEIN DISULFIDE ISOMERASE"/>
    <property type="match status" value="1"/>
</dbReference>
<dbReference type="Gene3D" id="3.40.30.10">
    <property type="entry name" value="Glutaredoxin"/>
    <property type="match status" value="1"/>
</dbReference>
<reference evidence="9" key="1">
    <citation type="submission" date="2023-10" db="EMBL/GenBank/DDBJ databases">
        <authorList>
            <person name="Chen Y."/>
            <person name="Shah S."/>
            <person name="Dougan E. K."/>
            <person name="Thang M."/>
            <person name="Chan C."/>
        </authorList>
    </citation>
    <scope>NUCLEOTIDE SEQUENCE [LARGE SCALE GENOMIC DNA]</scope>
</reference>
<dbReference type="EMBL" id="CAUYUJ010008458">
    <property type="protein sequence ID" value="CAK0824025.1"/>
    <property type="molecule type" value="Genomic_DNA"/>
</dbReference>
<protein>
    <recommendedName>
        <fullName evidence="4">protein disulfide-isomerase</fullName>
        <ecNumber evidence="4">5.3.4.1</ecNumber>
    </recommendedName>
</protein>
<keyword evidence="7" id="KW-0676">Redox-active center</keyword>
<dbReference type="Proteomes" id="UP001189429">
    <property type="component" value="Unassembled WGS sequence"/>
</dbReference>
<dbReference type="Pfam" id="PF00085">
    <property type="entry name" value="Thioredoxin"/>
    <property type="match status" value="1"/>
</dbReference>
<comment type="subcellular location">
    <subcellularLocation>
        <location evidence="2">Endoplasmic reticulum lumen</location>
    </subcellularLocation>
</comment>
<dbReference type="EC" id="5.3.4.1" evidence="4"/>
<evidence type="ECO:0000259" key="8">
    <source>
        <dbReference type="PROSITE" id="PS51352"/>
    </source>
</evidence>
<gene>
    <name evidence="9" type="ORF">PCOR1329_LOCUS24551</name>
    <name evidence="10" type="ORF">PCOR1329_LOCUS38807</name>
</gene>
<dbReference type="InterPro" id="IPR036249">
    <property type="entry name" value="Thioredoxin-like_sf"/>
</dbReference>
<evidence type="ECO:0000313" key="10">
    <source>
        <dbReference type="EMBL" id="CAK0844806.1"/>
    </source>
</evidence>
<keyword evidence="6" id="KW-0413">Isomerase</keyword>